<proteinExistence type="predicted"/>
<evidence type="ECO:0000259" key="2">
    <source>
        <dbReference type="Pfam" id="PF03721"/>
    </source>
</evidence>
<sequence length="146" mass="15096">MRVAIFGTGYVGLATVTCLAEVGPQVVGVDIGHAKGEGLDRGMVLVNEPGLAKMAKAGHARGRVRFGRDVVAAGREYPHRRGQAAAPGRRRAAASAMPAIRIGRRNAAATIAEYLGTDVEQLRSGLGIAAAGPARDAIGRGRLLYA</sequence>
<comment type="caution">
    <text evidence="3">The sequence shown here is derived from an EMBL/GenBank/DDBJ whole genome shotgun (WGS) entry which is preliminary data.</text>
</comment>
<dbReference type="InterPro" id="IPR036291">
    <property type="entry name" value="NAD(P)-bd_dom_sf"/>
</dbReference>
<evidence type="ECO:0000256" key="1">
    <source>
        <dbReference type="ARBA" id="ARBA00015132"/>
    </source>
</evidence>
<dbReference type="SUPFAM" id="SSF51735">
    <property type="entry name" value="NAD(P)-binding Rossmann-fold domains"/>
    <property type="match status" value="1"/>
</dbReference>
<dbReference type="PANTHER" id="PTHR43750:SF3">
    <property type="entry name" value="UDP-GLUCOSE 6-DEHYDROGENASE TUAD"/>
    <property type="match status" value="1"/>
</dbReference>
<reference evidence="3 4" key="1">
    <citation type="submission" date="2024-11" db="EMBL/GenBank/DDBJ databases">
        <title>Genome sequencing of Xanthomonas codiaei.</title>
        <authorList>
            <person name="Studholme D.J."/>
        </authorList>
    </citation>
    <scope>NUCLEOTIDE SEQUENCE [LARGE SCALE GENOMIC DNA]</scope>
    <source>
        <strain evidence="3 4">NCPPB 4350</strain>
    </source>
</reference>
<gene>
    <name evidence="3" type="ORF">ACI6Q5_02805</name>
</gene>
<dbReference type="Proteomes" id="UP001637990">
    <property type="component" value="Unassembled WGS sequence"/>
</dbReference>
<protein>
    <recommendedName>
        <fullName evidence="1">UDP-glucose 6-dehydrogenase</fullName>
    </recommendedName>
</protein>
<organism evidence="3 4">
    <name type="scientific">Xanthomonas codiaei</name>
    <dbReference type="NCBI Taxonomy" id="56463"/>
    <lineage>
        <taxon>Bacteria</taxon>
        <taxon>Pseudomonadati</taxon>
        <taxon>Pseudomonadota</taxon>
        <taxon>Gammaproteobacteria</taxon>
        <taxon>Lysobacterales</taxon>
        <taxon>Lysobacteraceae</taxon>
        <taxon>Xanthomonas</taxon>
    </lineage>
</organism>
<dbReference type="Pfam" id="PF03721">
    <property type="entry name" value="UDPG_MGDP_dh_N"/>
    <property type="match status" value="1"/>
</dbReference>
<dbReference type="PANTHER" id="PTHR43750">
    <property type="entry name" value="UDP-GLUCOSE 6-DEHYDROGENASE TUAD"/>
    <property type="match status" value="1"/>
</dbReference>
<keyword evidence="4" id="KW-1185">Reference proteome</keyword>
<dbReference type="EMBL" id="JBJGBS010000007">
    <property type="protein sequence ID" value="MFO3703921.1"/>
    <property type="molecule type" value="Genomic_DNA"/>
</dbReference>
<evidence type="ECO:0000313" key="4">
    <source>
        <dbReference type="Proteomes" id="UP001637990"/>
    </source>
</evidence>
<name>A0ABW9MGY1_9XANT</name>
<dbReference type="Gene3D" id="3.40.50.720">
    <property type="entry name" value="NAD(P)-binding Rossmann-like Domain"/>
    <property type="match status" value="1"/>
</dbReference>
<evidence type="ECO:0000313" key="3">
    <source>
        <dbReference type="EMBL" id="MFO3703921.1"/>
    </source>
</evidence>
<dbReference type="InterPro" id="IPR001732">
    <property type="entry name" value="UDP-Glc/GDP-Man_DH_N"/>
</dbReference>
<feature type="domain" description="UDP-glucose/GDP-mannose dehydrogenase N-terminal" evidence="2">
    <location>
        <begin position="1"/>
        <end position="72"/>
    </location>
</feature>
<accession>A0ABW9MGY1</accession>